<dbReference type="InterPro" id="IPR027790">
    <property type="entry name" value="AdoMet_synthase_2_family"/>
</dbReference>
<dbReference type="Gene3D" id="3.30.300.280">
    <property type="entry name" value="S-adenosylmethionine synthetase, C-terminal domain"/>
    <property type="match status" value="2"/>
</dbReference>
<dbReference type="Proteomes" id="UP000076964">
    <property type="component" value="Unassembled WGS sequence"/>
</dbReference>
<dbReference type="EMBL" id="LSFI01000029">
    <property type="protein sequence ID" value="OAG27458.1"/>
    <property type="molecule type" value="Genomic_DNA"/>
</dbReference>
<keyword evidence="2" id="KW-1185">Reference proteome</keyword>
<reference evidence="1 2" key="1">
    <citation type="submission" date="2016-02" db="EMBL/GenBank/DDBJ databases">
        <title>Draft genome sequence of Thermodesulfatator sp. S606.</title>
        <authorList>
            <person name="Lai Q."/>
            <person name="Cao J."/>
            <person name="Dupont S."/>
            <person name="Shao Z."/>
            <person name="Jebbar M."/>
            <person name="Alain K."/>
        </authorList>
    </citation>
    <scope>NUCLEOTIDE SEQUENCE [LARGE SCALE GENOMIC DNA]</scope>
    <source>
        <strain evidence="1 2">S606</strain>
    </source>
</reference>
<dbReference type="OrthoDB" id="9770738at2"/>
<dbReference type="PANTHER" id="PTHR36697">
    <property type="entry name" value="S-ADENOSYLMETHIONINE SYNTHASE"/>
    <property type="match status" value="1"/>
</dbReference>
<organism evidence="1 2">
    <name type="scientific">Thermodesulfatator autotrophicus</name>
    <dbReference type="NCBI Taxonomy" id="1795632"/>
    <lineage>
        <taxon>Bacteria</taxon>
        <taxon>Pseudomonadati</taxon>
        <taxon>Thermodesulfobacteriota</taxon>
        <taxon>Thermodesulfobacteria</taxon>
        <taxon>Thermodesulfobacteriales</taxon>
        <taxon>Thermodesulfatatoraceae</taxon>
        <taxon>Thermodesulfatator</taxon>
    </lineage>
</organism>
<dbReference type="PANTHER" id="PTHR36697:SF1">
    <property type="entry name" value="S-ADENOSYLMETHIONINE SYNTHASE"/>
    <property type="match status" value="1"/>
</dbReference>
<dbReference type="AlphaFoldDB" id="A0A177E6P8"/>
<dbReference type="Gene3D" id="3.30.300.10">
    <property type="match status" value="1"/>
</dbReference>
<gene>
    <name evidence="1" type="ORF">TH606_06860</name>
</gene>
<dbReference type="STRING" id="1795632.TH606_06860"/>
<proteinExistence type="predicted"/>
<dbReference type="InterPro" id="IPR042544">
    <property type="entry name" value="AdoMet_synthase_3"/>
</dbReference>
<sequence length="395" mass="43183">MIVVESLGEQAVGSLSLEVCERKGLGHPDTICDALAEEFSRALCRFYLEKLGFILHHNVDKGLLFAGRARPAFGGGEVLEPFEVYLVGRATTSYKDLQVPVEELADEVARAWFSKHFHALDPEKHVRIKVLVRPGASELVELFLKYQQKGVPLANDTSIGVGFAPLSPLENLVLEAEKFLNSRLKEKLPAVGEDIKVMGVREGQSFRLTVACAAIGRYLSDLNDYLAWKEEVKQALIENFVSDYPELDISINTADDTGKGDVYLTVTGTSAEAGDDGEVGRGNRINGLITPFRPMSLEAAAGKNPISHVGKIYNLLAQKIAAKVISELESVKEAYVVIVSRIGSPITEPQTLSLRLRVEGDFTRAALSAREIAEEELKGASSLWREIVAGRLGCF</sequence>
<comment type="caution">
    <text evidence="1">The sequence shown here is derived from an EMBL/GenBank/DDBJ whole genome shotgun (WGS) entry which is preliminary data.</text>
</comment>
<dbReference type="RefSeq" id="WP_068542292.1">
    <property type="nucleotide sequence ID" value="NZ_LSFI01000029.1"/>
</dbReference>
<dbReference type="NCBIfam" id="NF003366">
    <property type="entry name" value="PRK04439.1-5"/>
    <property type="match status" value="1"/>
</dbReference>
<evidence type="ECO:0000313" key="1">
    <source>
        <dbReference type="EMBL" id="OAG27458.1"/>
    </source>
</evidence>
<evidence type="ECO:0000313" key="2">
    <source>
        <dbReference type="Proteomes" id="UP000076964"/>
    </source>
</evidence>
<name>A0A177E6P8_9BACT</name>
<dbReference type="Pfam" id="PF01941">
    <property type="entry name" value="AdoMet_Synthase"/>
    <property type="match status" value="1"/>
</dbReference>
<protein>
    <submittedName>
        <fullName evidence="1">S-adenosylmethionine synthase</fullName>
    </submittedName>
</protein>
<accession>A0A177E6P8</accession>